<dbReference type="InterPro" id="IPR019574">
    <property type="entry name" value="NADH_UbQ_OxRdtase_Gsu_4Fe4S-bd"/>
</dbReference>
<feature type="domain" description="4Fe-4S ferredoxin-type" evidence="14">
    <location>
        <begin position="139"/>
        <end position="169"/>
    </location>
</feature>
<dbReference type="GO" id="GO:0016020">
    <property type="term" value="C:membrane"/>
    <property type="evidence" value="ECO:0007669"/>
    <property type="project" value="UniProtKB-SubCell"/>
</dbReference>
<dbReference type="InterPro" id="IPR016214">
    <property type="entry name" value="NAD-red_Hydgase_HoxS_gsu"/>
</dbReference>
<evidence type="ECO:0000256" key="5">
    <source>
        <dbReference type="ARBA" id="ARBA00022714"/>
    </source>
</evidence>
<comment type="subcellular location">
    <subcellularLocation>
        <location evidence="2">Membrane</location>
    </subcellularLocation>
</comment>
<dbReference type="InterPro" id="IPR017900">
    <property type="entry name" value="4Fe4S_Fe_S_CS"/>
</dbReference>
<keyword evidence="6" id="KW-0479">Metal-binding</keyword>
<dbReference type="Pfam" id="PF22117">
    <property type="entry name" value="Fer4_Nqo3"/>
    <property type="match status" value="1"/>
</dbReference>
<dbReference type="SUPFAM" id="SSF54292">
    <property type="entry name" value="2Fe-2S ferredoxin-like"/>
    <property type="match status" value="1"/>
</dbReference>
<organism evidence="16">
    <name type="scientific">Caldilinea aerophila</name>
    <dbReference type="NCBI Taxonomy" id="133453"/>
    <lineage>
        <taxon>Bacteria</taxon>
        <taxon>Bacillati</taxon>
        <taxon>Chloroflexota</taxon>
        <taxon>Caldilineae</taxon>
        <taxon>Caldilineales</taxon>
        <taxon>Caldilineaceae</taxon>
        <taxon>Caldilinea</taxon>
    </lineage>
</organism>
<evidence type="ECO:0000256" key="1">
    <source>
        <dbReference type="ARBA" id="ARBA00001966"/>
    </source>
</evidence>
<dbReference type="InterPro" id="IPR036010">
    <property type="entry name" value="2Fe-2S_ferredoxin-like_sf"/>
</dbReference>
<dbReference type="FunFam" id="3.10.20.740:FF:000004">
    <property type="entry name" value="NADH-quinone oxidoreductase"/>
    <property type="match status" value="1"/>
</dbReference>
<evidence type="ECO:0000256" key="11">
    <source>
        <dbReference type="ARBA" id="ARBA00023136"/>
    </source>
</evidence>
<dbReference type="Pfam" id="PF10588">
    <property type="entry name" value="NADH-G_4Fe-4S_3"/>
    <property type="match status" value="1"/>
</dbReference>
<evidence type="ECO:0000256" key="4">
    <source>
        <dbReference type="ARBA" id="ARBA00022485"/>
    </source>
</evidence>
<sequence>MSVVTLTINDELVSAQEGQTLLSVLQERGIEVPTLCHLDGLSERGGCRLCMVELEGSGRLQAACVTQVQEGMVVYTHSERLIKYRRMILELLFAERNHVCAVCVMNGHCELQWQAAQIGMDHVRYEYLNPDLPMDASHERFVIDHNRCILCTRCVRVCDEIEGAHVWDVMGRGVNSRVIADLNQPWGTSQSCTSCGKCVQVCPTGALFSKGATVAEMEKQHNFLRWILDGREKKIWSYENGK</sequence>
<evidence type="ECO:0000259" key="13">
    <source>
        <dbReference type="PROSITE" id="PS51085"/>
    </source>
</evidence>
<dbReference type="PANTHER" id="PTHR24960">
    <property type="entry name" value="PHOTOSYSTEM I IRON-SULFUR CENTER-RELATED"/>
    <property type="match status" value="1"/>
</dbReference>
<evidence type="ECO:0000256" key="10">
    <source>
        <dbReference type="ARBA" id="ARBA00023027"/>
    </source>
</evidence>
<evidence type="ECO:0000259" key="14">
    <source>
        <dbReference type="PROSITE" id="PS51379"/>
    </source>
</evidence>
<dbReference type="CDD" id="cd00207">
    <property type="entry name" value="fer2"/>
    <property type="match status" value="1"/>
</dbReference>
<keyword evidence="5" id="KW-0001">2Fe-2S</keyword>
<reference evidence="16" key="1">
    <citation type="journal article" date="2020" name="mSystems">
        <title>Genome- and Community-Level Interaction Insights into Carbon Utilization and Element Cycling Functions of Hydrothermarchaeota in Hydrothermal Sediment.</title>
        <authorList>
            <person name="Zhou Z."/>
            <person name="Liu Y."/>
            <person name="Xu W."/>
            <person name="Pan J."/>
            <person name="Luo Z.H."/>
            <person name="Li M."/>
        </authorList>
    </citation>
    <scope>NUCLEOTIDE SEQUENCE [LARGE SCALE GENOMIC DNA]</scope>
    <source>
        <strain evidence="16">SpSt-289</strain>
    </source>
</reference>
<evidence type="ECO:0000256" key="7">
    <source>
        <dbReference type="ARBA" id="ARBA00022967"/>
    </source>
</evidence>
<keyword evidence="11" id="KW-0472">Membrane</keyword>
<dbReference type="InterPro" id="IPR050157">
    <property type="entry name" value="PSI_iron-sulfur_center"/>
</dbReference>
<keyword evidence="4" id="KW-0004">4Fe-4S</keyword>
<dbReference type="PROSITE" id="PS51379">
    <property type="entry name" value="4FE4S_FER_2"/>
    <property type="match status" value="2"/>
</dbReference>
<comment type="cofactor">
    <cofactor evidence="1">
        <name>[4Fe-4S] cluster</name>
        <dbReference type="ChEBI" id="CHEBI:49883"/>
    </cofactor>
</comment>
<keyword evidence="10" id="KW-0520">NAD</keyword>
<evidence type="ECO:0000256" key="12">
    <source>
        <dbReference type="ARBA" id="ARBA00034078"/>
    </source>
</evidence>
<dbReference type="PROSITE" id="PS51839">
    <property type="entry name" value="4FE4S_HC3"/>
    <property type="match status" value="1"/>
</dbReference>
<dbReference type="AlphaFoldDB" id="A0A7C1FRV0"/>
<dbReference type="Gene3D" id="3.30.70.20">
    <property type="match status" value="1"/>
</dbReference>
<comment type="cofactor">
    <cofactor evidence="12">
        <name>[2Fe-2S] cluster</name>
        <dbReference type="ChEBI" id="CHEBI:190135"/>
    </cofactor>
</comment>
<dbReference type="Pfam" id="PF13510">
    <property type="entry name" value="Fer2_4"/>
    <property type="match status" value="1"/>
</dbReference>
<dbReference type="InterPro" id="IPR054351">
    <property type="entry name" value="NADH_UbQ_OxRdtase_ferredoxin"/>
</dbReference>
<feature type="domain" description="4Fe-4S ferredoxin-type" evidence="14">
    <location>
        <begin position="183"/>
        <end position="212"/>
    </location>
</feature>
<dbReference type="Gene3D" id="3.10.20.740">
    <property type="match status" value="1"/>
</dbReference>
<dbReference type="FunFam" id="3.30.70.20:FF:000002">
    <property type="entry name" value="NADH-ubiquinone oxidoreductase 75 kDa subunit"/>
    <property type="match status" value="1"/>
</dbReference>
<protein>
    <submittedName>
        <fullName evidence="16">Bidirectional hydrogenase complex protein HoxU</fullName>
    </submittedName>
</protein>
<proteinExistence type="inferred from homology"/>
<comment type="similarity">
    <text evidence="3">Belongs to the complex I 75 kDa subunit family.</text>
</comment>
<dbReference type="GO" id="GO:0003677">
    <property type="term" value="F:DNA binding"/>
    <property type="evidence" value="ECO:0007669"/>
    <property type="project" value="UniProtKB-KW"/>
</dbReference>
<evidence type="ECO:0000313" key="16">
    <source>
        <dbReference type="EMBL" id="HDX33518.1"/>
    </source>
</evidence>
<dbReference type="PROSITE" id="PS00198">
    <property type="entry name" value="4FE4S_FER_1"/>
    <property type="match status" value="1"/>
</dbReference>
<dbReference type="PROSITE" id="PS51085">
    <property type="entry name" value="2FE2S_FER_2"/>
    <property type="match status" value="1"/>
</dbReference>
<dbReference type="SMART" id="SM00929">
    <property type="entry name" value="NADH-G_4Fe-4S_3"/>
    <property type="match status" value="1"/>
</dbReference>
<dbReference type="GO" id="GO:0051537">
    <property type="term" value="F:2 iron, 2 sulfur cluster binding"/>
    <property type="evidence" value="ECO:0007669"/>
    <property type="project" value="UniProtKB-KW"/>
</dbReference>
<dbReference type="EMBL" id="DSMG01000194">
    <property type="protein sequence ID" value="HDX33518.1"/>
    <property type="molecule type" value="Genomic_DNA"/>
</dbReference>
<feature type="domain" description="4Fe-4S His(Cys)3-ligated-type" evidence="15">
    <location>
        <begin position="80"/>
        <end position="119"/>
    </location>
</feature>
<dbReference type="PANTHER" id="PTHR24960:SF84">
    <property type="entry name" value="HYDROGENASE SUBUNIT"/>
    <property type="match status" value="1"/>
</dbReference>
<dbReference type="GO" id="GO:0016491">
    <property type="term" value="F:oxidoreductase activity"/>
    <property type="evidence" value="ECO:0007669"/>
    <property type="project" value="InterPro"/>
</dbReference>
<evidence type="ECO:0000256" key="6">
    <source>
        <dbReference type="ARBA" id="ARBA00022723"/>
    </source>
</evidence>
<keyword evidence="8" id="KW-0408">Iron</keyword>
<evidence type="ECO:0000259" key="15">
    <source>
        <dbReference type="PROSITE" id="PS51839"/>
    </source>
</evidence>
<dbReference type="GO" id="GO:0051539">
    <property type="term" value="F:4 iron, 4 sulfur cluster binding"/>
    <property type="evidence" value="ECO:0007669"/>
    <property type="project" value="UniProtKB-KW"/>
</dbReference>
<dbReference type="InterPro" id="IPR017896">
    <property type="entry name" value="4Fe4S_Fe-S-bd"/>
</dbReference>
<evidence type="ECO:0000256" key="3">
    <source>
        <dbReference type="ARBA" id="ARBA00005404"/>
    </source>
</evidence>
<keyword evidence="7" id="KW-1278">Translocase</keyword>
<keyword evidence="9" id="KW-0411">Iron-sulfur</keyword>
<keyword evidence="16" id="KW-0371">Homeobox</keyword>
<dbReference type="InterPro" id="IPR001041">
    <property type="entry name" value="2Fe-2S_ferredoxin-type"/>
</dbReference>
<dbReference type="NCBIfam" id="NF005745">
    <property type="entry name" value="PRK07569.1"/>
    <property type="match status" value="1"/>
</dbReference>
<evidence type="ECO:0000256" key="2">
    <source>
        <dbReference type="ARBA" id="ARBA00004370"/>
    </source>
</evidence>
<evidence type="ECO:0000256" key="8">
    <source>
        <dbReference type="ARBA" id="ARBA00023004"/>
    </source>
</evidence>
<evidence type="ECO:0000256" key="9">
    <source>
        <dbReference type="ARBA" id="ARBA00023014"/>
    </source>
</evidence>
<comment type="caution">
    <text evidence="16">The sequence shown here is derived from an EMBL/GenBank/DDBJ whole genome shotgun (WGS) entry which is preliminary data.</text>
</comment>
<dbReference type="PIRSF" id="PIRSF000309">
    <property type="entry name" value="NAD_red_hyd_HoxU"/>
    <property type="match status" value="1"/>
</dbReference>
<feature type="domain" description="2Fe-2S ferredoxin-type" evidence="13">
    <location>
        <begin position="2"/>
        <end position="80"/>
    </location>
</feature>
<dbReference type="GO" id="GO:0046872">
    <property type="term" value="F:metal ion binding"/>
    <property type="evidence" value="ECO:0007669"/>
    <property type="project" value="UniProtKB-KW"/>
</dbReference>
<name>A0A7C1FRV0_9CHLR</name>
<gene>
    <name evidence="16" type="primary">hoxU</name>
    <name evidence="16" type="ORF">ENQ20_18840</name>
</gene>
<accession>A0A7C1FRV0</accession>
<dbReference type="SUPFAM" id="SSF54862">
    <property type="entry name" value="4Fe-4S ferredoxins"/>
    <property type="match status" value="1"/>
</dbReference>